<dbReference type="EMBL" id="CP011307">
    <property type="protein sequence ID" value="ALP94616.1"/>
    <property type="molecule type" value="Genomic_DNA"/>
</dbReference>
<sequence length="273" mass="29199">MSEAYQVTPSVGVNIRSGPGTGYSKVGAYAQGTVVTVTATRDGWGQTEKGWVSLDYLEAVEAAQRVTDNGLRIQARYIDAGRKNRPGGVNPCGYITIHETGNAARGADAAAHGSYLNSAAGEAALVSWHYTVDDHAIVQHLPDGETAYHAGDGPKGTGNARSIGVEICVNADGDFAKARENAAWLVRLLMEEHGIPIGHVVQHNHWNGKDCPYTIRHTSGTWEAFLALCEGGPCAKTNRQAVQARFGLSEETMDYLEAYRYGADLLQKLAAAN</sequence>
<dbReference type="InterPro" id="IPR002502">
    <property type="entry name" value="Amidase_domain"/>
</dbReference>
<accession>A0A0S2W5I0</accession>
<dbReference type="AlphaFoldDB" id="A0A0S2W5I0"/>
<dbReference type="EC" id="3.5.1.28" evidence="3"/>
<dbReference type="STRING" id="1297617.IB211_02225c"/>
<reference evidence="9 10" key="1">
    <citation type="journal article" date="2015" name="Nat. Commun.">
        <title>Production of butyrate from lysine and the Amadori product fructoselysine by a human gut commensal.</title>
        <authorList>
            <person name="Bui T.P."/>
            <person name="Ritari J."/>
            <person name="Boeren S."/>
            <person name="de Waard P."/>
            <person name="Plugge C.M."/>
            <person name="de Vos W.M."/>
        </authorList>
    </citation>
    <scope>NUCLEOTIDE SEQUENCE [LARGE SCALE GENOMIC DNA]</scope>
    <source>
        <strain evidence="9 10">AF211</strain>
    </source>
</reference>
<evidence type="ECO:0000313" key="9">
    <source>
        <dbReference type="EMBL" id="ALP94616.1"/>
    </source>
</evidence>
<comment type="catalytic activity">
    <reaction evidence="1">
        <text>Hydrolyzes the link between N-acetylmuramoyl residues and L-amino acid residues in certain cell-wall glycopeptides.</text>
        <dbReference type="EC" id="3.5.1.28"/>
    </reaction>
</comment>
<evidence type="ECO:0000256" key="5">
    <source>
        <dbReference type="ARBA" id="ARBA00022969"/>
    </source>
</evidence>
<dbReference type="KEGG" id="ibu:IB211_02225c"/>
<dbReference type="Gene3D" id="3.40.80.10">
    <property type="entry name" value="Peptidoglycan recognition protein-like"/>
    <property type="match status" value="1"/>
</dbReference>
<comment type="similarity">
    <text evidence="2">Belongs to the N-acetylmuramoyl-L-alanine amidase 2 family.</text>
</comment>
<dbReference type="PANTHER" id="PTHR30417">
    <property type="entry name" value="N-ACETYLMURAMOYL-L-ALANINE AMIDASE AMID"/>
    <property type="match status" value="1"/>
</dbReference>
<dbReference type="Gene3D" id="2.30.30.40">
    <property type="entry name" value="SH3 Domains"/>
    <property type="match status" value="1"/>
</dbReference>
<protein>
    <recommendedName>
        <fullName evidence="3">N-acetylmuramoyl-L-alanine amidase</fullName>
        <ecNumber evidence="3">3.5.1.28</ecNumber>
    </recommendedName>
</protein>
<dbReference type="CDD" id="cd06583">
    <property type="entry name" value="PGRP"/>
    <property type="match status" value="1"/>
</dbReference>
<evidence type="ECO:0000313" key="10">
    <source>
        <dbReference type="Proteomes" id="UP000064844"/>
    </source>
</evidence>
<dbReference type="GO" id="GO:0008745">
    <property type="term" value="F:N-acetylmuramoyl-L-alanine amidase activity"/>
    <property type="evidence" value="ECO:0007669"/>
    <property type="project" value="UniProtKB-EC"/>
</dbReference>
<dbReference type="InterPro" id="IPR036505">
    <property type="entry name" value="Amidase/PGRP_sf"/>
</dbReference>
<evidence type="ECO:0000256" key="3">
    <source>
        <dbReference type="ARBA" id="ARBA00011901"/>
    </source>
</evidence>
<organism evidence="9 10">
    <name type="scientific">Intestinimonas butyriciproducens</name>
    <dbReference type="NCBI Taxonomy" id="1297617"/>
    <lineage>
        <taxon>Bacteria</taxon>
        <taxon>Bacillati</taxon>
        <taxon>Bacillota</taxon>
        <taxon>Clostridia</taxon>
        <taxon>Eubacteriales</taxon>
        <taxon>Intestinimonas</taxon>
    </lineage>
</organism>
<dbReference type="PANTHER" id="PTHR30417:SF11">
    <property type="entry name" value="N-ACETYLMURAMOYL-L-ALANINE AMIDASE XLYA"/>
    <property type="match status" value="1"/>
</dbReference>
<dbReference type="InterPro" id="IPR051206">
    <property type="entry name" value="NAMLAA_amidase_2"/>
</dbReference>
<dbReference type="PATRIC" id="fig|1297617.4.peg.2293"/>
<evidence type="ECO:0000256" key="4">
    <source>
        <dbReference type="ARBA" id="ARBA00022801"/>
    </source>
</evidence>
<keyword evidence="5" id="KW-0749">Sporulation</keyword>
<keyword evidence="4 9" id="KW-0378">Hydrolase</keyword>
<dbReference type="Pfam" id="PF01510">
    <property type="entry name" value="Amidase_2"/>
    <property type="match status" value="1"/>
</dbReference>
<keyword evidence="6" id="KW-0178">Competence</keyword>
<dbReference type="eggNOG" id="COG5632">
    <property type="taxonomic scope" value="Bacteria"/>
</dbReference>
<evidence type="ECO:0000256" key="6">
    <source>
        <dbReference type="ARBA" id="ARBA00023287"/>
    </source>
</evidence>
<evidence type="ECO:0000256" key="7">
    <source>
        <dbReference type="ARBA" id="ARBA00023316"/>
    </source>
</evidence>
<evidence type="ECO:0000256" key="1">
    <source>
        <dbReference type="ARBA" id="ARBA00001561"/>
    </source>
</evidence>
<dbReference type="SMART" id="SM00644">
    <property type="entry name" value="Ami_2"/>
    <property type="match status" value="1"/>
</dbReference>
<dbReference type="InterPro" id="IPR003646">
    <property type="entry name" value="SH3-like_bac-type"/>
</dbReference>
<reference evidence="10" key="2">
    <citation type="submission" date="2015-04" db="EMBL/GenBank/DDBJ databases">
        <title>A butyrogenic pathway from the amino acid lysine in a human gut commensal.</title>
        <authorList>
            <person name="de Vos W.M."/>
            <person name="Bui N.T.P."/>
            <person name="Plugge C.M."/>
            <person name="Ritari J."/>
        </authorList>
    </citation>
    <scope>NUCLEOTIDE SEQUENCE [LARGE SCALE GENOMIC DNA]</scope>
    <source>
        <strain evidence="10">AF211</strain>
    </source>
</reference>
<name>A0A0S2W5I0_9FIRM</name>
<evidence type="ECO:0000259" key="8">
    <source>
        <dbReference type="SMART" id="SM00644"/>
    </source>
</evidence>
<dbReference type="GO" id="GO:0009254">
    <property type="term" value="P:peptidoglycan turnover"/>
    <property type="evidence" value="ECO:0007669"/>
    <property type="project" value="TreeGrafter"/>
</dbReference>
<dbReference type="GO" id="GO:0030435">
    <property type="term" value="P:sporulation resulting in formation of a cellular spore"/>
    <property type="evidence" value="ECO:0007669"/>
    <property type="project" value="UniProtKB-KW"/>
</dbReference>
<feature type="domain" description="N-acetylmuramoyl-L-alanine amidase" evidence="8">
    <location>
        <begin position="80"/>
        <end position="221"/>
    </location>
</feature>
<evidence type="ECO:0000256" key="2">
    <source>
        <dbReference type="ARBA" id="ARBA00007553"/>
    </source>
</evidence>
<gene>
    <name evidence="9" type="ORF">IB211_02225c</name>
</gene>
<dbReference type="GO" id="GO:0030420">
    <property type="term" value="P:establishment of competence for transformation"/>
    <property type="evidence" value="ECO:0007669"/>
    <property type="project" value="UniProtKB-KW"/>
</dbReference>
<dbReference type="SUPFAM" id="SSF55846">
    <property type="entry name" value="N-acetylmuramoyl-L-alanine amidase-like"/>
    <property type="match status" value="1"/>
</dbReference>
<dbReference type="Proteomes" id="UP000064844">
    <property type="component" value="Chromosome"/>
</dbReference>
<dbReference type="Pfam" id="PF08239">
    <property type="entry name" value="SH3_3"/>
    <property type="match status" value="1"/>
</dbReference>
<keyword evidence="10" id="KW-1185">Reference proteome</keyword>
<proteinExistence type="inferred from homology"/>
<keyword evidence="7" id="KW-0961">Cell wall biogenesis/degradation</keyword>
<dbReference type="GO" id="GO:0071555">
    <property type="term" value="P:cell wall organization"/>
    <property type="evidence" value="ECO:0007669"/>
    <property type="project" value="UniProtKB-KW"/>
</dbReference>
<dbReference type="GO" id="GO:0009253">
    <property type="term" value="P:peptidoglycan catabolic process"/>
    <property type="evidence" value="ECO:0007669"/>
    <property type="project" value="InterPro"/>
</dbReference>